<dbReference type="VEuPathDB" id="AmoebaDB:DDB_G0273807"/>
<accession>Q86JV7</accession>
<comment type="caution">
    <text evidence="1">The sequence shown here is derived from an EMBL/GenBank/DDBJ whole genome shotgun (WGS) entry which is preliminary data.</text>
</comment>
<name>Q556U9_DICDI</name>
<dbReference type="PaxDb" id="44689-DDB0233259"/>
<dbReference type="KEGG" id="ddi:DDB_G0273181"/>
<dbReference type="EMBL" id="AAFI02000009">
    <property type="protein sequence ID" value="EAL70808.1"/>
    <property type="molecule type" value="Genomic_DNA"/>
</dbReference>
<dbReference type="dictyBase" id="DDB_G0273181"/>
<dbReference type="GeneID" id="8618830"/>
<dbReference type="KEGG" id="ddi:DDB_G0273807"/>
<sequence>MSLFNNLKSISSFSNSIDKINTTNKMNNNYSPNTNSTFIVRDKYESKQDFNDRVLYDSLYPYY</sequence>
<proteinExistence type="predicted"/>
<evidence type="ECO:0000313" key="2">
    <source>
        <dbReference type="EMBL" id="EAL70808.1"/>
    </source>
</evidence>
<evidence type="ECO:0000313" key="3">
    <source>
        <dbReference type="Proteomes" id="UP000002195"/>
    </source>
</evidence>
<evidence type="ECO:0000313" key="1">
    <source>
        <dbReference type="EMBL" id="EAL70594.1"/>
    </source>
</evidence>
<reference evidence="1 3" key="2">
    <citation type="journal article" date="2005" name="Nature">
        <title>The genome of the social amoeba Dictyostelium discoideum.</title>
        <authorList>
            <consortium name="The Dictyostelium discoideum Sequencing Consortium"/>
            <person name="Eichinger L."/>
            <person name="Pachebat J.A."/>
            <person name="Glockner G."/>
            <person name="Rajandream M.A."/>
            <person name="Sucgang R."/>
            <person name="Berriman M."/>
            <person name="Song J."/>
            <person name="Olsen R."/>
            <person name="Szafranski K."/>
            <person name="Xu Q."/>
            <person name="Tunggal B."/>
            <person name="Kummerfeld S."/>
            <person name="Madera M."/>
            <person name="Konfortov B.A."/>
            <person name="Rivero F."/>
            <person name="Bankier A.T."/>
            <person name="Lehmann R."/>
            <person name="Hamlin N."/>
            <person name="Davies R."/>
            <person name="Gaudet P."/>
            <person name="Fey P."/>
            <person name="Pilcher K."/>
            <person name="Chen G."/>
            <person name="Saunders D."/>
            <person name="Sodergren E."/>
            <person name="Davis P."/>
            <person name="Kerhornou A."/>
            <person name="Nie X."/>
            <person name="Hall N."/>
            <person name="Anjard C."/>
            <person name="Hemphill L."/>
            <person name="Bason N."/>
            <person name="Farbrother P."/>
            <person name="Desany B."/>
            <person name="Just E."/>
            <person name="Morio T."/>
            <person name="Rost R."/>
            <person name="Churcher C."/>
            <person name="Cooper J."/>
            <person name="Haydock S."/>
            <person name="van Driessche N."/>
            <person name="Cronin A."/>
            <person name="Goodhead I."/>
            <person name="Muzny D."/>
            <person name="Mourier T."/>
            <person name="Pain A."/>
            <person name="Lu M."/>
            <person name="Harper D."/>
            <person name="Lindsay R."/>
            <person name="Hauser H."/>
            <person name="James K."/>
            <person name="Quiles M."/>
            <person name="Madan Babu M."/>
            <person name="Saito T."/>
            <person name="Buchrieser C."/>
            <person name="Wardroper A."/>
            <person name="Felder M."/>
            <person name="Thangavelu M."/>
            <person name="Johnson D."/>
            <person name="Knights A."/>
            <person name="Loulseged H."/>
            <person name="Mungall K."/>
            <person name="Oliver K."/>
            <person name="Price C."/>
            <person name="Quail M.A."/>
            <person name="Urushihara H."/>
            <person name="Hernandez J."/>
            <person name="Rabbinowitsch E."/>
            <person name="Steffen D."/>
            <person name="Sanders M."/>
            <person name="Ma J."/>
            <person name="Kohara Y."/>
            <person name="Sharp S."/>
            <person name="Simmonds M."/>
            <person name="Spiegler S."/>
            <person name="Tivey A."/>
            <person name="Sugano S."/>
            <person name="White B."/>
            <person name="Walker D."/>
            <person name="Woodward J."/>
            <person name="Winckler T."/>
            <person name="Tanaka Y."/>
            <person name="Shaulsky G."/>
            <person name="Schleicher M."/>
            <person name="Weinstock G."/>
            <person name="Rosenthal A."/>
            <person name="Cox E.C."/>
            <person name="Chisholm R.L."/>
            <person name="Gibbs R."/>
            <person name="Loomis W.F."/>
            <person name="Platzer M."/>
            <person name="Kay R.R."/>
            <person name="Williams J."/>
            <person name="Dear P.H."/>
            <person name="Noegel A.A."/>
            <person name="Barrell B."/>
            <person name="Kuspa A."/>
        </authorList>
    </citation>
    <scope>NUCLEOTIDE SEQUENCE [LARGE SCALE GENOMIC DNA]</scope>
    <source>
        <strain evidence="1 3">AX4</strain>
    </source>
</reference>
<organism evidence="1 3">
    <name type="scientific">Dictyostelium discoideum</name>
    <name type="common">Social amoeba</name>
    <dbReference type="NCBI Taxonomy" id="44689"/>
    <lineage>
        <taxon>Eukaryota</taxon>
        <taxon>Amoebozoa</taxon>
        <taxon>Evosea</taxon>
        <taxon>Eumycetozoa</taxon>
        <taxon>Dictyostelia</taxon>
        <taxon>Dictyosteliales</taxon>
        <taxon>Dictyosteliaceae</taxon>
        <taxon>Dictyostelium</taxon>
    </lineage>
</organism>
<reference evidence="1" key="3">
    <citation type="submission" date="2009-08" db="EMBL/GenBank/DDBJ databases">
        <authorList>
            <consortium name="The Dictyostelium discoideum Sequencing Consortium"/>
            <person name="Eichinger L."/>
            <person name="Pachebat J.A."/>
            <person name="Gloeckner G."/>
            <person name="Rajandream M.-A."/>
            <person name="Sucgang R."/>
            <person name="Song J."/>
            <person name="Cox E.C."/>
            <person name="Tunggal B."/>
            <person name="Szafranski K."/>
            <person name="Konfortov B.A."/>
            <person name="Farbrother P."/>
            <person name="Bankier A.T."/>
            <person name="Lehmann R."/>
            <person name="Hamlin N."/>
            <person name="Xu Q."/>
            <person name="Davies R."/>
            <person name="Gaudet P."/>
            <person name="Fey P."/>
            <person name="Pilcher K."/>
            <person name="Chen G."/>
            <person name="Saunders D."/>
            <person name="Sodergren E."/>
            <person name="Davis P."/>
            <person name="Nie X."/>
            <person name="Kerhornou A."/>
            <person name="Hemphill L."/>
            <person name="Bason N."/>
            <person name="Berriman M."/>
            <person name="Desany B."/>
            <person name="Churcher C."/>
            <person name="Cooper J."/>
            <person name="van Driessche N."/>
            <person name="Cronin A."/>
            <person name="Goodhead I."/>
            <person name="Muzny D."/>
            <person name="Hall N."/>
            <person name="Harper D."/>
            <person name="Lindsay R."/>
            <person name="Hauser H."/>
            <person name="James K."/>
            <person name="Quiles M."/>
            <person name="Buchrieser C."/>
            <person name="Wardroper A."/>
            <person name="Thangavelu M."/>
            <person name="Johnson D."/>
            <person name="Knights A."/>
            <person name="Loulseged H."/>
            <person name="Mungall K."/>
            <person name="Price C."/>
            <person name="Ma J."/>
            <person name="Quail M."/>
            <person name="Hernandez J."/>
            <person name="Rabbinowitsch E."/>
            <person name="Steffen D."/>
            <person name="Sanders M."/>
            <person name="Weinstock G."/>
            <person name="Sharp S."/>
            <person name="Just E."/>
            <person name="Shaulsky G."/>
            <person name="Simmonds M."/>
            <person name="Tivey A."/>
            <person name="White B."/>
            <person name="Walker D."/>
            <person name="Woodward J."/>
            <person name="Winckler T."/>
            <person name="Schleicher M."/>
            <person name="Rosenthal A."/>
            <person name="Rivero F."/>
            <person name="Chisholm R.L."/>
            <person name="Gibbs R."/>
            <person name="Loomis W.F."/>
            <person name="Platzer M."/>
            <person name="Kay R.R."/>
            <person name="Williams J."/>
            <person name="Dear P.H."/>
            <person name="Noegel A.A."/>
            <person name="Barrell B."/>
            <person name="Kuspa A."/>
        </authorList>
    </citation>
    <scope>NUCLEOTIDE SEQUENCE</scope>
    <source>
        <strain evidence="1">AX4</strain>
    </source>
</reference>
<accession>Q556U9</accession>
<dbReference type="HOGENOM" id="CLU_2890466_0_0_1"/>
<dbReference type="RefSeq" id="XP_644730.1">
    <property type="nucleotide sequence ID" value="XM_639638.1"/>
</dbReference>
<protein>
    <submittedName>
        <fullName evidence="1">Uncharacterized protein</fullName>
    </submittedName>
</protein>
<dbReference type="GeneID" id="8619146"/>
<dbReference type="Proteomes" id="UP000002195">
    <property type="component" value="Unassembled WGS sequence"/>
</dbReference>
<gene>
    <name evidence="2" type="ORF">DDB_G0273181</name>
    <name evidence="1" type="ORF">DDB_G0273807</name>
</gene>
<dbReference type="AlphaFoldDB" id="Q556U9"/>
<dbReference type="RefSeq" id="XP_644520.1">
    <property type="nucleotide sequence ID" value="XM_639428.1"/>
</dbReference>
<keyword evidence="3" id="KW-1185">Reference proteome</keyword>
<dbReference type="EMBL" id="AAFI02000011">
    <property type="protein sequence ID" value="EAL70594.1"/>
    <property type="molecule type" value="Genomic_DNA"/>
</dbReference>
<reference evidence="1 3" key="1">
    <citation type="journal article" date="2002" name="Nature">
        <title>Sequence and analysis of chromosome 2 of Dictyostelium discoideum.</title>
        <authorList>
            <consortium name="Dictyostelium Genome Sequencing Consortium"/>
            <person name="Glockner G."/>
            <person name="Eichinger L."/>
            <person name="Szafranski K."/>
            <person name="Pachebat J.A."/>
            <person name="Bankier A.T."/>
            <person name="Dear P.H."/>
            <person name="Lehmann R."/>
            <person name="Baumgart C."/>
            <person name="Parra G."/>
            <person name="Abril J.F."/>
            <person name="Guigo R."/>
            <person name="Kumpf K."/>
            <person name="Tunggal B."/>
            <person name="Cox E."/>
            <person name="Quail M.A."/>
            <person name="Platzer M."/>
            <person name="Rosenthal A."/>
            <person name="Noegel A.A."/>
        </authorList>
    </citation>
    <scope>NUCLEOTIDE SEQUENCE [LARGE SCALE GENOMIC DNA]</scope>
    <source>
        <strain evidence="1 3">AX4</strain>
    </source>
</reference>
<dbReference type="dictyBase" id="DDB_G0273807"/>